<organism evidence="2 3">
    <name type="scientific">Symbiodinium microadriaticum</name>
    <name type="common">Dinoflagellate</name>
    <name type="synonym">Zooxanthella microadriatica</name>
    <dbReference type="NCBI Taxonomy" id="2951"/>
    <lineage>
        <taxon>Eukaryota</taxon>
        <taxon>Sar</taxon>
        <taxon>Alveolata</taxon>
        <taxon>Dinophyceae</taxon>
        <taxon>Suessiales</taxon>
        <taxon>Symbiodiniaceae</taxon>
        <taxon>Symbiodinium</taxon>
    </lineage>
</organism>
<dbReference type="AlphaFoldDB" id="A0A1Q9C6I5"/>
<reference evidence="2 3" key="1">
    <citation type="submission" date="2016-02" db="EMBL/GenBank/DDBJ databases">
        <title>Genome analysis of coral dinoflagellate symbionts highlights evolutionary adaptations to a symbiotic lifestyle.</title>
        <authorList>
            <person name="Aranda M."/>
            <person name="Li Y."/>
            <person name="Liew Y.J."/>
            <person name="Baumgarten S."/>
            <person name="Simakov O."/>
            <person name="Wilson M."/>
            <person name="Piel J."/>
            <person name="Ashoor H."/>
            <person name="Bougouffa S."/>
            <person name="Bajic V.B."/>
            <person name="Ryu T."/>
            <person name="Ravasi T."/>
            <person name="Bayer T."/>
            <person name="Micklem G."/>
            <person name="Kim H."/>
            <person name="Bhak J."/>
            <person name="Lajeunesse T.C."/>
            <person name="Voolstra C.R."/>
        </authorList>
    </citation>
    <scope>NUCLEOTIDE SEQUENCE [LARGE SCALE GENOMIC DNA]</scope>
    <source>
        <strain evidence="2 3">CCMP2467</strain>
    </source>
</reference>
<evidence type="ECO:0000256" key="1">
    <source>
        <dbReference type="SAM" id="MobiDB-lite"/>
    </source>
</evidence>
<name>A0A1Q9C6I5_SYMMI</name>
<comment type="caution">
    <text evidence="2">The sequence shown here is derived from an EMBL/GenBank/DDBJ whole genome shotgun (WGS) entry which is preliminary data.</text>
</comment>
<keyword evidence="3" id="KW-1185">Reference proteome</keyword>
<dbReference type="Proteomes" id="UP000186817">
    <property type="component" value="Unassembled WGS sequence"/>
</dbReference>
<evidence type="ECO:0000313" key="3">
    <source>
        <dbReference type="Proteomes" id="UP000186817"/>
    </source>
</evidence>
<proteinExistence type="predicted"/>
<sequence>MSWVLYHRRSLSDGSMVMVSMARSMNSLVLWVPPFQWGIHASGITMMVLMGPYACEDGAGDGFAHAGSANTWHGFARAEDGAADAGFAHVEDAGADDGFPHAAADGFAHDPGADGFAHDAGADGFVHDAAPDGFAHDGAADGFAHDGAAHGSSDGDNAADAATDDGGAHASDGDGSPCANHSDGFSNPHRCIMPFHISNAWSMKLLNLMPPACQYGSQDSGMSRGGPPWSMVELAGAPMDVDELSGPGMELDGAVNAKADVSDDAGTAGGNDDGRDGAVCCAMRSACRLTQPRLWLCGHHEQQ</sequence>
<feature type="compositionally biased region" description="Low complexity" evidence="1">
    <location>
        <begin position="149"/>
        <end position="176"/>
    </location>
</feature>
<protein>
    <submittedName>
        <fullName evidence="2">Uncharacterized protein</fullName>
    </submittedName>
</protein>
<evidence type="ECO:0000313" key="2">
    <source>
        <dbReference type="EMBL" id="OLP78542.1"/>
    </source>
</evidence>
<feature type="region of interest" description="Disordered" evidence="1">
    <location>
        <begin position="145"/>
        <end position="181"/>
    </location>
</feature>
<gene>
    <name evidence="2" type="ORF">AK812_SmicGene41271</name>
</gene>
<dbReference type="EMBL" id="LSRX01001597">
    <property type="protein sequence ID" value="OLP78542.1"/>
    <property type="molecule type" value="Genomic_DNA"/>
</dbReference>
<accession>A0A1Q9C6I5</accession>